<dbReference type="InterPro" id="IPR016181">
    <property type="entry name" value="Acyl_CoA_acyltransferase"/>
</dbReference>
<dbReference type="SUPFAM" id="SSF55729">
    <property type="entry name" value="Acyl-CoA N-acyltransferases (Nat)"/>
    <property type="match status" value="1"/>
</dbReference>
<comment type="caution">
    <text evidence="4">The sequence shown here is derived from an EMBL/GenBank/DDBJ whole genome shotgun (WGS) entry which is preliminary data.</text>
</comment>
<evidence type="ECO:0000313" key="5">
    <source>
        <dbReference type="Proteomes" id="UP000782554"/>
    </source>
</evidence>
<dbReference type="PANTHER" id="PTHR43420">
    <property type="entry name" value="ACETYLTRANSFERASE"/>
    <property type="match status" value="1"/>
</dbReference>
<dbReference type="PANTHER" id="PTHR43420:SF44">
    <property type="entry name" value="ACETYLTRANSFERASE YPEA"/>
    <property type="match status" value="1"/>
</dbReference>
<keyword evidence="5" id="KW-1185">Reference proteome</keyword>
<keyword evidence="2 4" id="KW-0012">Acyltransferase</keyword>
<accession>A0ABS7JRH4</accession>
<dbReference type="InterPro" id="IPR050680">
    <property type="entry name" value="YpeA/RimI_acetyltransf"/>
</dbReference>
<evidence type="ECO:0000256" key="2">
    <source>
        <dbReference type="ARBA" id="ARBA00023315"/>
    </source>
</evidence>
<protein>
    <submittedName>
        <fullName evidence="4">GNAT family N-acetyltransferase</fullName>
        <ecNumber evidence="4">2.3.1.-</ecNumber>
    </submittedName>
</protein>
<dbReference type="EC" id="2.3.1.-" evidence="4"/>
<sequence length="143" mass="16113">MAVMEVAFDPHWREAWTRQQVANSLAMPHTYAILVDDAGGDLSDGKEAAGFILARRAPGEEELLLIGVRPDRRGRGIGRLLIERFADLARAAEAERIFLEMRANNPAESLYRSCGFEPIGRRKDYYRTLDGCFLDAITFARKL</sequence>
<dbReference type="GO" id="GO:0016746">
    <property type="term" value="F:acyltransferase activity"/>
    <property type="evidence" value="ECO:0007669"/>
    <property type="project" value="UniProtKB-KW"/>
</dbReference>
<organism evidence="4 5">
    <name type="scientific">Qipengyuania mesophila</name>
    <dbReference type="NCBI Taxonomy" id="2867246"/>
    <lineage>
        <taxon>Bacteria</taxon>
        <taxon>Pseudomonadati</taxon>
        <taxon>Pseudomonadota</taxon>
        <taxon>Alphaproteobacteria</taxon>
        <taxon>Sphingomonadales</taxon>
        <taxon>Erythrobacteraceae</taxon>
        <taxon>Qipengyuania</taxon>
    </lineage>
</organism>
<keyword evidence="1 4" id="KW-0808">Transferase</keyword>
<evidence type="ECO:0000259" key="3">
    <source>
        <dbReference type="PROSITE" id="PS51186"/>
    </source>
</evidence>
<evidence type="ECO:0000313" key="4">
    <source>
        <dbReference type="EMBL" id="MBX7500231.1"/>
    </source>
</evidence>
<dbReference type="Gene3D" id="3.40.630.30">
    <property type="match status" value="1"/>
</dbReference>
<dbReference type="Pfam" id="PF00583">
    <property type="entry name" value="Acetyltransf_1"/>
    <property type="match status" value="1"/>
</dbReference>
<dbReference type="PROSITE" id="PS51186">
    <property type="entry name" value="GNAT"/>
    <property type="match status" value="1"/>
</dbReference>
<dbReference type="CDD" id="cd04301">
    <property type="entry name" value="NAT_SF"/>
    <property type="match status" value="1"/>
</dbReference>
<feature type="domain" description="N-acetyltransferase" evidence="3">
    <location>
        <begin position="1"/>
        <end position="143"/>
    </location>
</feature>
<evidence type="ECO:0000256" key="1">
    <source>
        <dbReference type="ARBA" id="ARBA00022679"/>
    </source>
</evidence>
<proteinExistence type="predicted"/>
<gene>
    <name evidence="4" type="ORF">K3181_02080</name>
</gene>
<dbReference type="Proteomes" id="UP000782554">
    <property type="component" value="Unassembled WGS sequence"/>
</dbReference>
<reference evidence="4 5" key="1">
    <citation type="submission" date="2021-08" db="EMBL/GenBank/DDBJ databases">
        <title>Comparative Genomics Analysis of the Genus Qipengyuania Reveals Extensive Genetic Diversity and Metabolic Versatility, Including the Description of Fifteen Novel Species.</title>
        <authorList>
            <person name="Liu Y."/>
        </authorList>
    </citation>
    <scope>NUCLEOTIDE SEQUENCE [LARGE SCALE GENOMIC DNA]</scope>
    <source>
        <strain evidence="4 5">YG27</strain>
    </source>
</reference>
<name>A0ABS7JRH4_9SPHN</name>
<dbReference type="EMBL" id="JAIGNU010000001">
    <property type="protein sequence ID" value="MBX7500231.1"/>
    <property type="molecule type" value="Genomic_DNA"/>
</dbReference>
<dbReference type="InterPro" id="IPR000182">
    <property type="entry name" value="GNAT_dom"/>
</dbReference>